<evidence type="ECO:0000256" key="1">
    <source>
        <dbReference type="ARBA" id="ARBA00022676"/>
    </source>
</evidence>
<keyword evidence="3" id="KW-0812">Transmembrane</keyword>
<keyword evidence="2 5" id="KW-0808">Transferase</keyword>
<dbReference type="GO" id="GO:0016757">
    <property type="term" value="F:glycosyltransferase activity"/>
    <property type="evidence" value="ECO:0007669"/>
    <property type="project" value="UniProtKB-KW"/>
</dbReference>
<proteinExistence type="predicted"/>
<comment type="caution">
    <text evidence="5">The sequence shown here is derived from an EMBL/GenBank/DDBJ whole genome shotgun (WGS) entry which is preliminary data.</text>
</comment>
<reference evidence="5 6" key="1">
    <citation type="submission" date="2018-08" db="EMBL/GenBank/DDBJ databases">
        <title>A genome reference for cultivated species of the human gut microbiota.</title>
        <authorList>
            <person name="Zou Y."/>
            <person name="Xue W."/>
            <person name="Luo G."/>
        </authorList>
    </citation>
    <scope>NUCLEOTIDE SEQUENCE [LARGE SCALE GENOMIC DNA]</scope>
    <source>
        <strain evidence="5 6">AM26-2LB</strain>
    </source>
</reference>
<dbReference type="RefSeq" id="WP_118141771.1">
    <property type="nucleotide sequence ID" value="NZ_QSKY01000022.1"/>
</dbReference>
<dbReference type="Pfam" id="PF00535">
    <property type="entry name" value="Glycos_transf_2"/>
    <property type="match status" value="1"/>
</dbReference>
<keyword evidence="1" id="KW-0328">Glycosyltransferase</keyword>
<dbReference type="InterPro" id="IPR001173">
    <property type="entry name" value="Glyco_trans_2-like"/>
</dbReference>
<feature type="domain" description="Glycosyltransferase 2-like" evidence="4">
    <location>
        <begin position="4"/>
        <end position="162"/>
    </location>
</feature>
<dbReference type="CDD" id="cd00761">
    <property type="entry name" value="Glyco_tranf_GTA_type"/>
    <property type="match status" value="1"/>
</dbReference>
<dbReference type="Gene3D" id="3.90.550.10">
    <property type="entry name" value="Spore Coat Polysaccharide Biosynthesis Protein SpsA, Chain A"/>
    <property type="match status" value="1"/>
</dbReference>
<evidence type="ECO:0000256" key="2">
    <source>
        <dbReference type="ARBA" id="ARBA00022679"/>
    </source>
</evidence>
<dbReference type="InterPro" id="IPR029044">
    <property type="entry name" value="Nucleotide-diphossugar_trans"/>
</dbReference>
<evidence type="ECO:0000259" key="4">
    <source>
        <dbReference type="Pfam" id="PF00535"/>
    </source>
</evidence>
<dbReference type="SUPFAM" id="SSF53448">
    <property type="entry name" value="Nucleotide-diphospho-sugar transferases"/>
    <property type="match status" value="1"/>
</dbReference>
<dbReference type="PANTHER" id="PTHR22916:SF51">
    <property type="entry name" value="GLYCOSYLTRANSFERASE EPSH-RELATED"/>
    <property type="match status" value="1"/>
</dbReference>
<sequence>MLFSVVVPVYNVEKYIDECLNSIIKQVSDLKNEIEILLIDDGSTDESGKICDGYAEKYHEFIKVFHKKNEGLLATRRYGFRKSKGDYIINCDSDDKLEECMLESVKKIIDKYKYPDIIIYNFNTYDGKVKKIAYSDIFSKKHDCKIPKKAVFEEYMCGHSIVSMCGKIVKRKCIDIDLDYSKYEKLSTGEDTLQTLEFYTNADTFVYLNEPLYNYRCGSGMTAKFDKDYYFTFKKIFLEIKKKKDIWNLENFDKLFATKVLQTAGRAITQTRYNNWNSIKEQKMFLKSIKDDDLFESNCIYLRKIGNKLQIDHYILLGLLNLGFCDFIIILLRMKNLLS</sequence>
<evidence type="ECO:0000256" key="3">
    <source>
        <dbReference type="SAM" id="Phobius"/>
    </source>
</evidence>
<dbReference type="EMBL" id="QSKY01000022">
    <property type="protein sequence ID" value="RHF01601.1"/>
    <property type="molecule type" value="Genomic_DNA"/>
</dbReference>
<accession>A0A414M157</accession>
<gene>
    <name evidence="5" type="ORF">DW703_12750</name>
</gene>
<organism evidence="5 6">
    <name type="scientific">Agathobacter rectalis</name>
    <dbReference type="NCBI Taxonomy" id="39491"/>
    <lineage>
        <taxon>Bacteria</taxon>
        <taxon>Bacillati</taxon>
        <taxon>Bacillota</taxon>
        <taxon>Clostridia</taxon>
        <taxon>Lachnospirales</taxon>
        <taxon>Lachnospiraceae</taxon>
        <taxon>Agathobacter</taxon>
    </lineage>
</organism>
<keyword evidence="3" id="KW-1133">Transmembrane helix</keyword>
<evidence type="ECO:0000313" key="5">
    <source>
        <dbReference type="EMBL" id="RHF01601.1"/>
    </source>
</evidence>
<keyword evidence="3" id="KW-0472">Membrane</keyword>
<dbReference type="PANTHER" id="PTHR22916">
    <property type="entry name" value="GLYCOSYLTRANSFERASE"/>
    <property type="match status" value="1"/>
</dbReference>
<protein>
    <submittedName>
        <fullName evidence="5">Glycosyltransferase family 2 protein</fullName>
    </submittedName>
</protein>
<dbReference type="AlphaFoldDB" id="A0A414M157"/>
<name>A0A414M157_9FIRM</name>
<feature type="transmembrane region" description="Helical" evidence="3">
    <location>
        <begin position="313"/>
        <end position="332"/>
    </location>
</feature>
<evidence type="ECO:0000313" key="6">
    <source>
        <dbReference type="Proteomes" id="UP000283501"/>
    </source>
</evidence>
<dbReference type="Proteomes" id="UP000283501">
    <property type="component" value="Unassembled WGS sequence"/>
</dbReference>